<name>A0ACC0KZC7_CHOFU</name>
<organism evidence="1 2">
    <name type="scientific">Choristoneura fumiferana</name>
    <name type="common">Spruce budworm moth</name>
    <name type="synonym">Archips fumiferana</name>
    <dbReference type="NCBI Taxonomy" id="7141"/>
    <lineage>
        <taxon>Eukaryota</taxon>
        <taxon>Metazoa</taxon>
        <taxon>Ecdysozoa</taxon>
        <taxon>Arthropoda</taxon>
        <taxon>Hexapoda</taxon>
        <taxon>Insecta</taxon>
        <taxon>Pterygota</taxon>
        <taxon>Neoptera</taxon>
        <taxon>Endopterygota</taxon>
        <taxon>Lepidoptera</taxon>
        <taxon>Glossata</taxon>
        <taxon>Ditrysia</taxon>
        <taxon>Tortricoidea</taxon>
        <taxon>Tortricidae</taxon>
        <taxon>Tortricinae</taxon>
        <taxon>Choristoneura</taxon>
    </lineage>
</organism>
<reference evidence="1 2" key="1">
    <citation type="journal article" date="2022" name="Genome Biol. Evol.">
        <title>The Spruce Budworm Genome: Reconstructing the Evolutionary History of Antifreeze Proteins.</title>
        <authorList>
            <person name="Beliveau C."/>
            <person name="Gagne P."/>
            <person name="Picq S."/>
            <person name="Vernygora O."/>
            <person name="Keeling C.I."/>
            <person name="Pinkney K."/>
            <person name="Doucet D."/>
            <person name="Wen F."/>
            <person name="Johnston J.S."/>
            <person name="Maaroufi H."/>
            <person name="Boyle B."/>
            <person name="Laroche J."/>
            <person name="Dewar K."/>
            <person name="Juretic N."/>
            <person name="Blackburn G."/>
            <person name="Nisole A."/>
            <person name="Brunet B."/>
            <person name="Brandao M."/>
            <person name="Lumley L."/>
            <person name="Duan J."/>
            <person name="Quan G."/>
            <person name="Lucarotti C.J."/>
            <person name="Roe A.D."/>
            <person name="Sperling F.A.H."/>
            <person name="Levesque R.C."/>
            <person name="Cusson M."/>
        </authorList>
    </citation>
    <scope>NUCLEOTIDE SEQUENCE [LARGE SCALE GENOMIC DNA]</scope>
    <source>
        <strain evidence="1">Glfc:IPQL:Cfum</strain>
    </source>
</reference>
<dbReference type="EMBL" id="CM046127">
    <property type="protein sequence ID" value="KAI8441650.1"/>
    <property type="molecule type" value="Genomic_DNA"/>
</dbReference>
<comment type="caution">
    <text evidence="1">The sequence shown here is derived from an EMBL/GenBank/DDBJ whole genome shotgun (WGS) entry which is preliminary data.</text>
</comment>
<gene>
    <name evidence="1" type="ORF">MSG28_015204</name>
</gene>
<evidence type="ECO:0000313" key="1">
    <source>
        <dbReference type="EMBL" id="KAI8441650.1"/>
    </source>
</evidence>
<dbReference type="Proteomes" id="UP001064048">
    <property type="component" value="Chromosome 27"/>
</dbReference>
<keyword evidence="2" id="KW-1185">Reference proteome</keyword>
<protein>
    <submittedName>
        <fullName evidence="1">Uncharacterized protein</fullName>
    </submittedName>
</protein>
<proteinExistence type="predicted"/>
<evidence type="ECO:0000313" key="2">
    <source>
        <dbReference type="Proteomes" id="UP001064048"/>
    </source>
</evidence>
<accession>A0ACC0KZC7</accession>
<sequence length="1360" mass="150663">MVRSSRPSSPNVPIHARLIELKAGYEEIHTISQLSPKSVGADQPLDVILQTTPTENLAFRIEPSIKYDDLDDIPPEDIITDEETEKHVIVARSAVPTDRESRSINYDDIPSSNNEIDNELELHNKRKYYEIHPTKTSSHSQDNEIVMSSGDKFEFNFPGEARRAPKARALPLGPRIRPTAVQPMYATLNPNEPRQNTEIQNIITGIVKLLNGNVNVQANTQLLRPGRPMNSRINNRGPPRISDVAPIDFEKPITPPTHAYHPTKTPPPYPFDRPHHGVNLPEQIVPPLNYRPGLTRPIPPWQRPRPRPPYKRPNPGLPIYRPTLQPMPVDIPNFDDEDLKEDAENDTNHDNHLVHDDKEVPLTNLPVANTTEENEREDNKLTTAPDTTSSTSSSTTTTTTTTTERTTTSTTSEKPETTTETPTTTEKPTTEKAKTTTEKQNTTEQPQTTEKPKTTTERIKITTEKIKTTTEKAKVEKKTEKDKKKEPLDNKKDKFKVEEKPTNKTKLETIIDMIESSIEENKASLAASIAAATPTDGLMSHAPTVSGIENADSVIITSSSNAQPLPSSPYRPYRRPGIVLDDTDFKPTGSRFRPDAPVVTAPAYGEIFDVTLSAIQGPGEKGATVRIENVNPIYGHGDRDDIIVTASGEQGFVSIDGKRTYLNLFDTSSSAEVKPTRVQSLPHHSAPPELPESPAVGTGVAVPADDVPLPMPPRRPTQHRPPPYRRPQPTVRIDTCIVGDDSTCDQAQNEKCRTEAGISSCQCRPGYARRVHRDPCRRVVALILNLRVDRLYKRKIAWDAKLADKESEPYQQLSYEAIRAIDSAFSMTPFSDDFVSGSVNSVHRELGNQGIYVNYTILMRCLSLRCDTSSARNFTGCLTLHAETQQCKHCCFTAGLASKMVVAIRADLAQGRHDTKFGAQKLVFQMQETPETIRPAVAGDIQRHILGVLDRRSNNVGSSELWVDSPAGSVAPLKDVDECASPEYNDCHKLAYCMNTWGGFRCECPDSTLDANTSPLLAGRECRACSNSHCNDRGTCSYSNKKPHCSCMSGYYGSTCEVDGEVVGVAVGASLAAALVIALTLAALLSWSHSEEYGEVSLRDGIRYDVIRSRTKATDIARRIAKLKWQWAGHIARRTDGRWGQKVLEWRPRTGRRAVVAFTNFNSSIDSRKWSREQKAAGMGSPVFNYMTANTIKTPPVGAPPYQVTLEERMRWAQIAEAMAQSNHYAAEPNQMATRPSSAMFGGYPTLPPVPMPRLGLHSGHHTGTINTIASRANTASHHNLYGYTNHMATESTSSEASSHVQERADLLVPRPKSRARSMHNQTGIYYDVDYENAPEAIYGTKGIPLSTYTVSRGPPFYRS</sequence>